<evidence type="ECO:0000256" key="5">
    <source>
        <dbReference type="SAM" id="Phobius"/>
    </source>
</evidence>
<feature type="transmembrane region" description="Helical" evidence="5">
    <location>
        <begin position="56"/>
        <end position="77"/>
    </location>
</feature>
<keyword evidence="2 5" id="KW-0812">Transmembrane</keyword>
<comment type="subcellular location">
    <subcellularLocation>
        <location evidence="1">Membrane</location>
        <topology evidence="1">Multi-pass membrane protein</topology>
    </subcellularLocation>
</comment>
<keyword evidence="7" id="KW-1185">Reference proteome</keyword>
<protein>
    <recommendedName>
        <fullName evidence="8">Major facilitator superfamily (MFS) profile domain-containing protein</fullName>
    </recommendedName>
</protein>
<reference evidence="6 7" key="1">
    <citation type="submission" date="2019-02" db="EMBL/GenBank/DDBJ databases">
        <title>Genome sequencing of the rare red list fungi Bondarzewia mesenterica.</title>
        <authorList>
            <person name="Buettner E."/>
            <person name="Kellner H."/>
        </authorList>
    </citation>
    <scope>NUCLEOTIDE SEQUENCE [LARGE SCALE GENOMIC DNA]</scope>
    <source>
        <strain evidence="6 7">DSM 108281</strain>
    </source>
</reference>
<gene>
    <name evidence="6" type="ORF">EW146_g8975</name>
</gene>
<dbReference type="EMBL" id="SGPL01000696">
    <property type="protein sequence ID" value="THH08472.1"/>
    <property type="molecule type" value="Genomic_DNA"/>
</dbReference>
<feature type="transmembrane region" description="Helical" evidence="5">
    <location>
        <begin position="89"/>
        <end position="112"/>
    </location>
</feature>
<evidence type="ECO:0008006" key="8">
    <source>
        <dbReference type="Google" id="ProtNLM"/>
    </source>
</evidence>
<evidence type="ECO:0000256" key="4">
    <source>
        <dbReference type="ARBA" id="ARBA00023136"/>
    </source>
</evidence>
<dbReference type="Proteomes" id="UP000310158">
    <property type="component" value="Unassembled WGS sequence"/>
</dbReference>
<dbReference type="AlphaFoldDB" id="A0A4S4L9V8"/>
<dbReference type="GO" id="GO:0016020">
    <property type="term" value="C:membrane"/>
    <property type="evidence" value="ECO:0007669"/>
    <property type="project" value="UniProtKB-SubCell"/>
</dbReference>
<comment type="caution">
    <text evidence="6">The sequence shown here is derived from an EMBL/GenBank/DDBJ whole genome shotgun (WGS) entry which is preliminary data.</text>
</comment>
<organism evidence="6 7">
    <name type="scientific">Bondarzewia mesenterica</name>
    <dbReference type="NCBI Taxonomy" id="1095465"/>
    <lineage>
        <taxon>Eukaryota</taxon>
        <taxon>Fungi</taxon>
        <taxon>Dikarya</taxon>
        <taxon>Basidiomycota</taxon>
        <taxon>Agaricomycotina</taxon>
        <taxon>Agaricomycetes</taxon>
        <taxon>Russulales</taxon>
        <taxon>Bondarzewiaceae</taxon>
        <taxon>Bondarzewia</taxon>
    </lineage>
</organism>
<dbReference type="Pfam" id="PF00083">
    <property type="entry name" value="Sugar_tr"/>
    <property type="match status" value="1"/>
</dbReference>
<dbReference type="Gene3D" id="1.20.1250.20">
    <property type="entry name" value="MFS general substrate transporter like domains"/>
    <property type="match status" value="1"/>
</dbReference>
<sequence length="186" mass="20335">MRILLSRARTTRKDLDMTGVAPSHEGCDGDPLPHHREAGTQVDPDSRLFDGCAFPWILYISVSLWIVTHSSVLAVGIMAGKFNTMNTASFVVCFAFLQFFFNFGANATTYCYPAEVFPTRYRATAHGISAASGKAGAIISSLAFNALSRKIGTPTVMWTVTLTLPEVRGRDPDEVLAQEELEKRAS</sequence>
<keyword evidence="4 5" id="KW-0472">Membrane</keyword>
<evidence type="ECO:0000256" key="3">
    <source>
        <dbReference type="ARBA" id="ARBA00022989"/>
    </source>
</evidence>
<dbReference type="OrthoDB" id="433512at2759"/>
<accession>A0A4S4L9V8</accession>
<dbReference type="SUPFAM" id="SSF103473">
    <property type="entry name" value="MFS general substrate transporter"/>
    <property type="match status" value="1"/>
</dbReference>
<proteinExistence type="predicted"/>
<evidence type="ECO:0000256" key="1">
    <source>
        <dbReference type="ARBA" id="ARBA00004141"/>
    </source>
</evidence>
<evidence type="ECO:0000256" key="2">
    <source>
        <dbReference type="ARBA" id="ARBA00022692"/>
    </source>
</evidence>
<keyword evidence="3 5" id="KW-1133">Transmembrane helix</keyword>
<dbReference type="PANTHER" id="PTHR24064">
    <property type="entry name" value="SOLUTE CARRIER FAMILY 22 MEMBER"/>
    <property type="match status" value="1"/>
</dbReference>
<evidence type="ECO:0000313" key="7">
    <source>
        <dbReference type="Proteomes" id="UP000310158"/>
    </source>
</evidence>
<evidence type="ECO:0000313" key="6">
    <source>
        <dbReference type="EMBL" id="THH08472.1"/>
    </source>
</evidence>
<dbReference type="InterPro" id="IPR005828">
    <property type="entry name" value="MFS_sugar_transport-like"/>
</dbReference>
<name>A0A4S4L9V8_9AGAM</name>
<dbReference type="InterPro" id="IPR036259">
    <property type="entry name" value="MFS_trans_sf"/>
</dbReference>
<dbReference type="GO" id="GO:0022857">
    <property type="term" value="F:transmembrane transporter activity"/>
    <property type="evidence" value="ECO:0007669"/>
    <property type="project" value="InterPro"/>
</dbReference>